<dbReference type="InterPro" id="IPR001431">
    <property type="entry name" value="Pept_M16_Zn_BS"/>
</dbReference>
<feature type="domain" description="Peptidase M16 N-terminal" evidence="4">
    <location>
        <begin position="177"/>
        <end position="277"/>
    </location>
</feature>
<feature type="domain" description="Peptidase M16 C-terminal" evidence="5">
    <location>
        <begin position="285"/>
        <end position="463"/>
    </location>
</feature>
<evidence type="ECO:0000256" key="3">
    <source>
        <dbReference type="SAM" id="Coils"/>
    </source>
</evidence>
<evidence type="ECO:0000259" key="5">
    <source>
        <dbReference type="Pfam" id="PF05193"/>
    </source>
</evidence>
<dbReference type="OrthoDB" id="9811314at2"/>
<dbReference type="eggNOG" id="COG0612">
    <property type="taxonomic scope" value="Bacteria"/>
</dbReference>
<dbReference type="EMBL" id="CP003614">
    <property type="protein sequence ID" value="AFZ08097.1"/>
    <property type="molecule type" value="Genomic_DNA"/>
</dbReference>
<dbReference type="Gene3D" id="3.30.830.10">
    <property type="entry name" value="Metalloenzyme, LuxS/M16 peptidase-like"/>
    <property type="match status" value="3"/>
</dbReference>
<dbReference type="KEGG" id="oni:Osc7112_3751"/>
<evidence type="ECO:0000313" key="6">
    <source>
        <dbReference type="EMBL" id="AFZ08097.1"/>
    </source>
</evidence>
<dbReference type="PANTHER" id="PTHR11851">
    <property type="entry name" value="METALLOPROTEASE"/>
    <property type="match status" value="1"/>
</dbReference>
<gene>
    <name evidence="6" type="ORF">Osc7112_3751</name>
</gene>
<dbReference type="InterPro" id="IPR011249">
    <property type="entry name" value="Metalloenz_LuxS/M16"/>
</dbReference>
<dbReference type="InterPro" id="IPR011765">
    <property type="entry name" value="Pept_M16_N"/>
</dbReference>
<dbReference type="RefSeq" id="WP_015177352.1">
    <property type="nucleotide sequence ID" value="NC_019729.1"/>
</dbReference>
<dbReference type="InterPro" id="IPR007863">
    <property type="entry name" value="Peptidase_M16_C"/>
</dbReference>
<accession>K9VKT1</accession>
<evidence type="ECO:0000256" key="1">
    <source>
        <dbReference type="ARBA" id="ARBA00007261"/>
    </source>
</evidence>
<dbReference type="Proteomes" id="UP000010478">
    <property type="component" value="Chromosome"/>
</dbReference>
<dbReference type="PROSITE" id="PS00143">
    <property type="entry name" value="INSULINASE"/>
    <property type="match status" value="1"/>
</dbReference>
<dbReference type="PANTHER" id="PTHR11851:SF49">
    <property type="entry name" value="MITOCHONDRIAL-PROCESSING PEPTIDASE SUBUNIT ALPHA"/>
    <property type="match status" value="1"/>
</dbReference>
<organism evidence="6 7">
    <name type="scientific">Phormidium nigroviride PCC 7112</name>
    <dbReference type="NCBI Taxonomy" id="179408"/>
    <lineage>
        <taxon>Bacteria</taxon>
        <taxon>Bacillati</taxon>
        <taxon>Cyanobacteriota</taxon>
        <taxon>Cyanophyceae</taxon>
        <taxon>Oscillatoriophycideae</taxon>
        <taxon>Oscillatoriales</taxon>
        <taxon>Oscillatoriaceae</taxon>
        <taxon>Phormidium</taxon>
    </lineage>
</organism>
<dbReference type="GO" id="GO:0046872">
    <property type="term" value="F:metal ion binding"/>
    <property type="evidence" value="ECO:0007669"/>
    <property type="project" value="InterPro"/>
</dbReference>
<dbReference type="STRING" id="179408.Osc7112_3751"/>
<proteinExistence type="inferred from homology"/>
<dbReference type="Pfam" id="PF00675">
    <property type="entry name" value="Peptidase_M16"/>
    <property type="match status" value="2"/>
</dbReference>
<feature type="coiled-coil region" evidence="3">
    <location>
        <begin position="155"/>
        <end position="182"/>
    </location>
</feature>
<dbReference type="AlphaFoldDB" id="K9VKT1"/>
<dbReference type="HOGENOM" id="CLU_009902_1_2_3"/>
<dbReference type="SUPFAM" id="SSF63411">
    <property type="entry name" value="LuxS/MPP-like metallohydrolase"/>
    <property type="match status" value="2"/>
</dbReference>
<evidence type="ECO:0000313" key="7">
    <source>
        <dbReference type="Proteomes" id="UP000010478"/>
    </source>
</evidence>
<keyword evidence="3" id="KW-0175">Coiled coil</keyword>
<feature type="domain" description="Peptidase M16 N-terminal" evidence="4">
    <location>
        <begin position="89"/>
        <end position="134"/>
    </location>
</feature>
<name>K9VKT1_9CYAN</name>
<dbReference type="InterPro" id="IPR050361">
    <property type="entry name" value="MPP/UQCRC_Complex"/>
</dbReference>
<evidence type="ECO:0000256" key="2">
    <source>
        <dbReference type="RuleBase" id="RU004447"/>
    </source>
</evidence>
<sequence length="532" mass="60117" precursor="true">MYVSNLPTVNCFFETIWPKGKRRAIALLLTAVLLTWGIFPKIAHARETVPTSYLEKEVSIQPYFDRVIRQVTEFRLDNGMKFIVLEQPRAPVISFLIGADVGGANEPNGKTGIAHYLEHLAFKGTSKIGTKDYTAEKPLLDREDLIFSQIQVAQAAGKTEELAKLKAEFDQLEVEASEYVKENELARIVEQAGGVELNAWTSTDATSYFYSLPSNKLELWMALESERFLDPVFREFYKEKQVIQEERRLAENSPVSQMVEAFAAKAFSVHPYRHPVLGYTKDIENISRQDVKQFFETHYVPSKLTAAVVGDVKASEVKRLAEIYFGRYPARSTPTDLTVVEPAQTEMKEVTLRLQSQPWYLEGYHRPAIDHPDHPVYEVIGNLLSDGRTSRLYKSLVEEQQLALSAYGFSGYPGDKYSNLILFFAMTTPGHSVEEVAAALRKEIERLKTEPVSTEELERVKTQARAGLLRSLNSNMGMAFSLVDYEVKTGSWRNLFKEIDALAAITPADIQRVAQGTFRPENRTVGRLLPSP</sequence>
<dbReference type="PATRIC" id="fig|179408.3.peg.4616"/>
<dbReference type="Pfam" id="PF05193">
    <property type="entry name" value="Peptidase_M16_C"/>
    <property type="match status" value="1"/>
</dbReference>
<keyword evidence="6" id="KW-0378">Hydrolase</keyword>
<protein>
    <submittedName>
        <fullName evidence="6">Processing peptidase</fullName>
        <ecNumber evidence="6">3.4.24.64</ecNumber>
    </submittedName>
</protein>
<dbReference type="EC" id="3.4.24.64" evidence="6"/>
<keyword evidence="7" id="KW-1185">Reference proteome</keyword>
<dbReference type="GO" id="GO:0004222">
    <property type="term" value="F:metalloendopeptidase activity"/>
    <property type="evidence" value="ECO:0007669"/>
    <property type="project" value="UniProtKB-EC"/>
</dbReference>
<evidence type="ECO:0000259" key="4">
    <source>
        <dbReference type="Pfam" id="PF00675"/>
    </source>
</evidence>
<comment type="similarity">
    <text evidence="1 2">Belongs to the peptidase M16 family.</text>
</comment>
<reference evidence="6 7" key="1">
    <citation type="submission" date="2012-05" db="EMBL/GenBank/DDBJ databases">
        <title>Finished chromosome of genome of Oscillatoria sp. PCC 7112.</title>
        <authorList>
            <consortium name="US DOE Joint Genome Institute"/>
            <person name="Gugger M."/>
            <person name="Coursin T."/>
            <person name="Rippka R."/>
            <person name="Tandeau De Marsac N."/>
            <person name="Huntemann M."/>
            <person name="Wei C.-L."/>
            <person name="Han J."/>
            <person name="Detter J.C."/>
            <person name="Han C."/>
            <person name="Tapia R."/>
            <person name="Davenport K."/>
            <person name="Daligault H."/>
            <person name="Erkkila T."/>
            <person name="Gu W."/>
            <person name="Munk A.C.C."/>
            <person name="Teshima H."/>
            <person name="Xu Y."/>
            <person name="Chain P."/>
            <person name="Chen A."/>
            <person name="Krypides N."/>
            <person name="Mavromatis K."/>
            <person name="Markowitz V."/>
            <person name="Szeto E."/>
            <person name="Ivanova N."/>
            <person name="Mikhailova N."/>
            <person name="Ovchinnikova G."/>
            <person name="Pagani I."/>
            <person name="Pati A."/>
            <person name="Goodwin L."/>
            <person name="Peters L."/>
            <person name="Pitluck S."/>
            <person name="Woyke T."/>
            <person name="Kerfeld C."/>
        </authorList>
    </citation>
    <scope>NUCLEOTIDE SEQUENCE [LARGE SCALE GENOMIC DNA]</scope>
    <source>
        <strain evidence="6 7">PCC 7112</strain>
    </source>
</reference>
<dbReference type="GO" id="GO:0006508">
    <property type="term" value="P:proteolysis"/>
    <property type="evidence" value="ECO:0007669"/>
    <property type="project" value="InterPro"/>
</dbReference>